<keyword evidence="3 11" id="KW-0813">Transport</keyword>
<name>A0A165YFE9_9HYPH</name>
<dbReference type="OrthoDB" id="9809130at2"/>
<comment type="similarity">
    <text evidence="2 11 12">Belongs to the ATPase A chain family.</text>
</comment>
<keyword evidence="11" id="KW-1003">Cell membrane</keyword>
<evidence type="ECO:0000256" key="9">
    <source>
        <dbReference type="ARBA" id="ARBA00023136"/>
    </source>
</evidence>
<feature type="transmembrane region" description="Helical" evidence="11">
    <location>
        <begin position="227"/>
        <end position="248"/>
    </location>
</feature>
<dbReference type="PRINTS" id="PR00123">
    <property type="entry name" value="ATPASEA"/>
</dbReference>
<dbReference type="InterPro" id="IPR000568">
    <property type="entry name" value="ATP_synth_F0_asu"/>
</dbReference>
<dbReference type="EMBL" id="LMCB01000017">
    <property type="protein sequence ID" value="KZL18796.1"/>
    <property type="molecule type" value="Genomic_DNA"/>
</dbReference>
<keyword evidence="4 11" id="KW-0138">CF(0)</keyword>
<evidence type="ECO:0000256" key="3">
    <source>
        <dbReference type="ARBA" id="ARBA00022448"/>
    </source>
</evidence>
<dbReference type="InterPro" id="IPR035908">
    <property type="entry name" value="F0_ATP_A_sf"/>
</dbReference>
<keyword evidence="6 11" id="KW-0375">Hydrogen ion transport</keyword>
<keyword evidence="7 11" id="KW-1133">Transmembrane helix</keyword>
<dbReference type="NCBIfam" id="TIGR01131">
    <property type="entry name" value="ATP_synt_6_or_A"/>
    <property type="match status" value="1"/>
</dbReference>
<evidence type="ECO:0000256" key="6">
    <source>
        <dbReference type="ARBA" id="ARBA00022781"/>
    </source>
</evidence>
<accession>A0A165YFE9</accession>
<evidence type="ECO:0000256" key="1">
    <source>
        <dbReference type="ARBA" id="ARBA00004141"/>
    </source>
</evidence>
<organism evidence="13 14">
    <name type="scientific">Pseudovibrio axinellae</name>
    <dbReference type="NCBI Taxonomy" id="989403"/>
    <lineage>
        <taxon>Bacteria</taxon>
        <taxon>Pseudomonadati</taxon>
        <taxon>Pseudomonadota</taxon>
        <taxon>Alphaproteobacteria</taxon>
        <taxon>Hyphomicrobiales</taxon>
        <taxon>Stappiaceae</taxon>
        <taxon>Pseudovibrio</taxon>
    </lineage>
</organism>
<dbReference type="Pfam" id="PF00119">
    <property type="entry name" value="ATP-synt_A"/>
    <property type="match status" value="1"/>
</dbReference>
<dbReference type="CDD" id="cd00310">
    <property type="entry name" value="ATP-synt_Fo_a_6"/>
    <property type="match status" value="1"/>
</dbReference>
<keyword evidence="10 11" id="KW-0066">ATP synthesis</keyword>
<dbReference type="Gene3D" id="1.20.120.220">
    <property type="entry name" value="ATP synthase, F0 complex, subunit A"/>
    <property type="match status" value="1"/>
</dbReference>
<feature type="transmembrane region" description="Helical" evidence="11">
    <location>
        <begin position="193"/>
        <end position="220"/>
    </location>
</feature>
<evidence type="ECO:0000256" key="11">
    <source>
        <dbReference type="HAMAP-Rule" id="MF_01393"/>
    </source>
</evidence>
<dbReference type="STRING" id="989403.SAMN05421798_101729"/>
<keyword evidence="5 11" id="KW-0812">Transmembrane</keyword>
<dbReference type="PATRIC" id="fig|989403.3.peg.2467"/>
<dbReference type="InterPro" id="IPR045083">
    <property type="entry name" value="ATP_synth_F0_asu_bact/mt"/>
</dbReference>
<dbReference type="AlphaFoldDB" id="A0A165YFE9"/>
<keyword evidence="8 11" id="KW-0406">Ion transport</keyword>
<feature type="transmembrane region" description="Helical" evidence="11">
    <location>
        <begin position="35"/>
        <end position="53"/>
    </location>
</feature>
<feature type="transmembrane region" description="Helical" evidence="11">
    <location>
        <begin position="149"/>
        <end position="173"/>
    </location>
</feature>
<evidence type="ECO:0000256" key="12">
    <source>
        <dbReference type="RuleBase" id="RU000483"/>
    </source>
</evidence>
<dbReference type="FunFam" id="1.20.120.220:FF:000003">
    <property type="entry name" value="ATP synthase subunit a"/>
    <property type="match status" value="1"/>
</dbReference>
<evidence type="ECO:0000256" key="7">
    <source>
        <dbReference type="ARBA" id="ARBA00022989"/>
    </source>
</evidence>
<evidence type="ECO:0000256" key="2">
    <source>
        <dbReference type="ARBA" id="ARBA00006810"/>
    </source>
</evidence>
<proteinExistence type="inferred from homology"/>
<gene>
    <name evidence="11 13" type="primary">atpB</name>
    <name evidence="13" type="ORF">PsAD2_02312</name>
</gene>
<dbReference type="InterPro" id="IPR023011">
    <property type="entry name" value="ATP_synth_F0_asu_AS"/>
</dbReference>
<dbReference type="PANTHER" id="PTHR11410">
    <property type="entry name" value="ATP SYNTHASE SUBUNIT A"/>
    <property type="match status" value="1"/>
</dbReference>
<evidence type="ECO:0000256" key="4">
    <source>
        <dbReference type="ARBA" id="ARBA00022547"/>
    </source>
</evidence>
<comment type="caution">
    <text evidence="13">The sequence shown here is derived from an EMBL/GenBank/DDBJ whole genome shotgun (WGS) entry which is preliminary data.</text>
</comment>
<dbReference type="RefSeq" id="WP_068005973.1">
    <property type="nucleotide sequence ID" value="NZ_FOFM01000001.1"/>
</dbReference>
<reference evidence="13 14" key="1">
    <citation type="journal article" date="2016" name="Front. Microbiol.">
        <title>Comparative Genomic Analysis Reveals a Diverse Repertoire of Genes Involved in Prokaryote-Eukaryote Interactions within the Pseudovibrio Genus.</title>
        <authorList>
            <person name="Romano S."/>
            <person name="Fernandez-Guerra A."/>
            <person name="Reen F.J."/>
            <person name="Glockner F.O."/>
            <person name="Crowley S.P."/>
            <person name="O'Sullivan O."/>
            <person name="Cotter P.D."/>
            <person name="Adams C."/>
            <person name="Dobson A.D."/>
            <person name="O'Gara F."/>
        </authorList>
    </citation>
    <scope>NUCLEOTIDE SEQUENCE [LARGE SCALE GENOMIC DNA]</scope>
    <source>
        <strain evidence="13 14">Ad2</strain>
    </source>
</reference>
<dbReference type="GO" id="GO:0045259">
    <property type="term" value="C:proton-transporting ATP synthase complex"/>
    <property type="evidence" value="ECO:0007669"/>
    <property type="project" value="UniProtKB-KW"/>
</dbReference>
<comment type="subcellular location">
    <subcellularLocation>
        <location evidence="11 12">Cell membrane</location>
        <topology evidence="11 12">Multi-pass membrane protein</topology>
    </subcellularLocation>
    <subcellularLocation>
        <location evidence="1">Membrane</location>
        <topology evidence="1">Multi-pass membrane protein</topology>
    </subcellularLocation>
</comment>
<sequence length="255" mass="27382">MAGNSGNAIDPIHQFHISKIFPVEIGGVDFSFTNASLFMVVTVAVATLFLVLSTNRRGLVPSRAQLMAEMSYEFVAATLRGSAGNEGMRFFPLVFSLFMFVFVANMLGMFPYFFTVTSQIIVTFALAMLVIGTVTIYGFFKHGAGFLKLFVPSGVPIGVIPLVSIIEVISFLSRPVSLSVRLFANMLAGHITLKVFAGFVVMLTGAGAVGIASAILPLALTVAITALEFLVAFLQAYVFTVLTCMYLADALHPSH</sequence>
<dbReference type="Proteomes" id="UP000076577">
    <property type="component" value="Unassembled WGS sequence"/>
</dbReference>
<feature type="transmembrane region" description="Helical" evidence="11">
    <location>
        <begin position="90"/>
        <end position="114"/>
    </location>
</feature>
<keyword evidence="14" id="KW-1185">Reference proteome</keyword>
<protein>
    <recommendedName>
        <fullName evidence="11 12">ATP synthase subunit a</fullName>
    </recommendedName>
    <alternativeName>
        <fullName evidence="11">ATP synthase F0 sector subunit a</fullName>
    </alternativeName>
    <alternativeName>
        <fullName evidence="11">F-ATPase subunit 6</fullName>
    </alternativeName>
</protein>
<evidence type="ECO:0000313" key="13">
    <source>
        <dbReference type="EMBL" id="KZL18796.1"/>
    </source>
</evidence>
<evidence type="ECO:0000256" key="5">
    <source>
        <dbReference type="ARBA" id="ARBA00022692"/>
    </source>
</evidence>
<dbReference type="HAMAP" id="MF_01393">
    <property type="entry name" value="ATP_synth_a_bact"/>
    <property type="match status" value="1"/>
</dbReference>
<dbReference type="GO" id="GO:0046933">
    <property type="term" value="F:proton-transporting ATP synthase activity, rotational mechanism"/>
    <property type="evidence" value="ECO:0007669"/>
    <property type="project" value="UniProtKB-UniRule"/>
</dbReference>
<evidence type="ECO:0000256" key="10">
    <source>
        <dbReference type="ARBA" id="ARBA00023310"/>
    </source>
</evidence>
<evidence type="ECO:0000313" key="14">
    <source>
        <dbReference type="Proteomes" id="UP000076577"/>
    </source>
</evidence>
<keyword evidence="9 11" id="KW-0472">Membrane</keyword>
<dbReference type="NCBIfam" id="NF004482">
    <property type="entry name" value="PRK05815.2-4"/>
    <property type="match status" value="1"/>
</dbReference>
<evidence type="ECO:0000256" key="8">
    <source>
        <dbReference type="ARBA" id="ARBA00023065"/>
    </source>
</evidence>
<dbReference type="GO" id="GO:0005886">
    <property type="term" value="C:plasma membrane"/>
    <property type="evidence" value="ECO:0007669"/>
    <property type="project" value="UniProtKB-SubCell"/>
</dbReference>
<dbReference type="PANTHER" id="PTHR11410:SF0">
    <property type="entry name" value="ATP SYNTHASE SUBUNIT A"/>
    <property type="match status" value="1"/>
</dbReference>
<dbReference type="SUPFAM" id="SSF81336">
    <property type="entry name" value="F1F0 ATP synthase subunit A"/>
    <property type="match status" value="1"/>
</dbReference>
<comment type="function">
    <text evidence="11 12">Key component of the proton channel; it plays a direct role in the translocation of protons across the membrane.</text>
</comment>
<dbReference type="PROSITE" id="PS00449">
    <property type="entry name" value="ATPASE_A"/>
    <property type="match status" value="1"/>
</dbReference>
<feature type="transmembrane region" description="Helical" evidence="11">
    <location>
        <begin position="120"/>
        <end position="140"/>
    </location>
</feature>